<dbReference type="GO" id="GO:0008930">
    <property type="term" value="F:methylthioadenosine nucleosidase activity"/>
    <property type="evidence" value="ECO:0007669"/>
    <property type="project" value="TreeGrafter"/>
</dbReference>
<gene>
    <name evidence="2" type="ORF">KIC69_05340</name>
</gene>
<dbReference type="AlphaFoldDB" id="A0A9E1B926"/>
<comment type="caution">
    <text evidence="2">The sequence shown here is derived from an EMBL/GenBank/DDBJ whole genome shotgun (WGS) entry which is preliminary data.</text>
</comment>
<dbReference type="SUPFAM" id="SSF53167">
    <property type="entry name" value="Purine and uridine phosphorylases"/>
    <property type="match status" value="1"/>
</dbReference>
<evidence type="ECO:0000313" key="3">
    <source>
        <dbReference type="Proteomes" id="UP000824019"/>
    </source>
</evidence>
<dbReference type="GO" id="GO:0008782">
    <property type="term" value="F:adenosylhomocysteine nucleosidase activity"/>
    <property type="evidence" value="ECO:0007669"/>
    <property type="project" value="TreeGrafter"/>
</dbReference>
<dbReference type="Proteomes" id="UP000824019">
    <property type="component" value="Unassembled WGS sequence"/>
</dbReference>
<dbReference type="InterPro" id="IPR000845">
    <property type="entry name" value="Nucleoside_phosphorylase_d"/>
</dbReference>
<dbReference type="Gene3D" id="3.40.50.1580">
    <property type="entry name" value="Nucleoside phosphorylase domain"/>
    <property type="match status" value="1"/>
</dbReference>
<feature type="domain" description="Nucleoside phosphorylase" evidence="1">
    <location>
        <begin position="2"/>
        <end position="73"/>
    </location>
</feature>
<dbReference type="EMBL" id="JAHAKR010000218">
    <property type="protein sequence ID" value="MBS5830237.1"/>
    <property type="molecule type" value="Genomic_DNA"/>
</dbReference>
<dbReference type="GO" id="GO:0009116">
    <property type="term" value="P:nucleoside metabolic process"/>
    <property type="evidence" value="ECO:0007669"/>
    <property type="project" value="InterPro"/>
</dbReference>
<protein>
    <submittedName>
        <fullName evidence="2">5'-methylthioadenosine/adenosylhomocysteine nucleosidase</fullName>
    </submittedName>
</protein>
<sequence length="73" mass="8185">MIAILGAMQEEITPILEMVGEYKTTEYANNKFYEANYKGKDLVIAYSKIGKVNAAITATLMIEKFKASKLLFT</sequence>
<accession>A0A9E1B926</accession>
<name>A0A9E1B926_9BACT</name>
<dbReference type="GO" id="GO:0005829">
    <property type="term" value="C:cytosol"/>
    <property type="evidence" value="ECO:0007669"/>
    <property type="project" value="TreeGrafter"/>
</dbReference>
<organism evidence="2 3">
    <name type="scientific">Campylobacter concisus</name>
    <dbReference type="NCBI Taxonomy" id="199"/>
    <lineage>
        <taxon>Bacteria</taxon>
        <taxon>Pseudomonadati</taxon>
        <taxon>Campylobacterota</taxon>
        <taxon>Epsilonproteobacteria</taxon>
        <taxon>Campylobacterales</taxon>
        <taxon>Campylobacteraceae</taxon>
        <taxon>Campylobacter</taxon>
    </lineage>
</organism>
<evidence type="ECO:0000313" key="2">
    <source>
        <dbReference type="EMBL" id="MBS5830237.1"/>
    </source>
</evidence>
<feature type="non-terminal residue" evidence="2">
    <location>
        <position position="73"/>
    </location>
</feature>
<dbReference type="InterPro" id="IPR035994">
    <property type="entry name" value="Nucleoside_phosphorylase_sf"/>
</dbReference>
<dbReference type="GO" id="GO:0019284">
    <property type="term" value="P:L-methionine salvage from S-adenosylmethionine"/>
    <property type="evidence" value="ECO:0007669"/>
    <property type="project" value="TreeGrafter"/>
</dbReference>
<evidence type="ECO:0000259" key="1">
    <source>
        <dbReference type="Pfam" id="PF01048"/>
    </source>
</evidence>
<dbReference type="PANTHER" id="PTHR46832">
    <property type="entry name" value="5'-METHYLTHIOADENOSINE/S-ADENOSYLHOMOCYSTEINE NUCLEOSIDASE"/>
    <property type="match status" value="1"/>
</dbReference>
<reference evidence="2" key="1">
    <citation type="submission" date="2021-02" db="EMBL/GenBank/DDBJ databases">
        <title>Infant gut strain persistence is associated with maternal origin, phylogeny, and functional potential including surface adhesion and iron acquisition.</title>
        <authorList>
            <person name="Lou Y.C."/>
        </authorList>
    </citation>
    <scope>NUCLEOTIDE SEQUENCE</scope>
    <source>
        <strain evidence="2">L3_101_000G1_dasL3_101_000G1_concoct_7_sub</strain>
    </source>
</reference>
<dbReference type="Pfam" id="PF01048">
    <property type="entry name" value="PNP_UDP_1"/>
    <property type="match status" value="1"/>
</dbReference>
<dbReference type="PANTHER" id="PTHR46832:SF1">
    <property type="entry name" value="5'-METHYLTHIOADENOSINE_S-ADENOSYLHOMOCYSTEINE NUCLEOSIDASE"/>
    <property type="match status" value="1"/>
</dbReference>
<proteinExistence type="predicted"/>